<keyword evidence="6" id="KW-0472">Membrane</keyword>
<comment type="caution">
    <text evidence="7">The sequence shown here is derived from an EMBL/GenBank/DDBJ whole genome shotgun (WGS) entry which is preliminary data.</text>
</comment>
<dbReference type="InterPro" id="IPR043148">
    <property type="entry name" value="TagF_C"/>
</dbReference>
<reference evidence="7 8" key="1">
    <citation type="submission" date="2023-03" db="EMBL/GenBank/DDBJ databases">
        <title>Bacillus Genome Sequencing.</title>
        <authorList>
            <person name="Dunlap C."/>
        </authorList>
    </citation>
    <scope>NUCLEOTIDE SEQUENCE [LARGE SCALE GENOMIC DNA]</scope>
    <source>
        <strain evidence="7 8">B-4107</strain>
    </source>
</reference>
<keyword evidence="4" id="KW-0808">Transferase</keyword>
<name>A0ABU6NR63_9BACI</name>
<dbReference type="Pfam" id="PF04464">
    <property type="entry name" value="Glyphos_transf"/>
    <property type="match status" value="1"/>
</dbReference>
<dbReference type="InterPro" id="IPR051612">
    <property type="entry name" value="Teichoic_Acid_Biosynth"/>
</dbReference>
<evidence type="ECO:0000256" key="5">
    <source>
        <dbReference type="ARBA" id="ARBA00022944"/>
    </source>
</evidence>
<dbReference type="InterPro" id="IPR007554">
    <property type="entry name" value="Glycerophosphate_synth"/>
</dbReference>
<dbReference type="EMBL" id="JAROAS010000061">
    <property type="protein sequence ID" value="MED4130209.1"/>
    <property type="molecule type" value="Genomic_DNA"/>
</dbReference>
<dbReference type="RefSeq" id="WP_144559475.1">
    <property type="nucleotide sequence ID" value="NZ_CP042163.1"/>
</dbReference>
<evidence type="ECO:0000313" key="8">
    <source>
        <dbReference type="Proteomes" id="UP001341820"/>
    </source>
</evidence>
<dbReference type="Proteomes" id="UP001341820">
    <property type="component" value="Unassembled WGS sequence"/>
</dbReference>
<evidence type="ECO:0000256" key="4">
    <source>
        <dbReference type="ARBA" id="ARBA00022679"/>
    </source>
</evidence>
<evidence type="ECO:0000313" key="7">
    <source>
        <dbReference type="EMBL" id="MED4130209.1"/>
    </source>
</evidence>
<gene>
    <name evidence="7" type="ORF">P5F74_19050</name>
</gene>
<dbReference type="SUPFAM" id="SSF53756">
    <property type="entry name" value="UDP-Glycosyltransferase/glycogen phosphorylase"/>
    <property type="match status" value="1"/>
</dbReference>
<dbReference type="PANTHER" id="PTHR37316:SF3">
    <property type="entry name" value="TEICHOIC ACID GLYCEROL-PHOSPHATE TRANSFERASE"/>
    <property type="match status" value="1"/>
</dbReference>
<protein>
    <submittedName>
        <fullName evidence="7">CDP-glycerol glycerophosphotransferase family protein</fullName>
    </submittedName>
</protein>
<comment type="similarity">
    <text evidence="2">Belongs to the CDP-glycerol glycerophosphotransferase family.</text>
</comment>
<keyword evidence="3" id="KW-1003">Cell membrane</keyword>
<accession>A0ABU6NR63</accession>
<keyword evidence="5" id="KW-0777">Teichoic acid biosynthesis</keyword>
<evidence type="ECO:0000256" key="3">
    <source>
        <dbReference type="ARBA" id="ARBA00022475"/>
    </source>
</evidence>
<dbReference type="InterPro" id="IPR043149">
    <property type="entry name" value="TagF_N"/>
</dbReference>
<dbReference type="Gene3D" id="3.40.50.11820">
    <property type="match status" value="1"/>
</dbReference>
<evidence type="ECO:0000256" key="2">
    <source>
        <dbReference type="ARBA" id="ARBA00010488"/>
    </source>
</evidence>
<dbReference type="PANTHER" id="PTHR37316">
    <property type="entry name" value="TEICHOIC ACID GLYCEROL-PHOSPHATE PRIMASE"/>
    <property type="match status" value="1"/>
</dbReference>
<keyword evidence="8" id="KW-1185">Reference proteome</keyword>
<sequence length="396" mass="46716">MKKQLKRLNIVRQLSSFAFSLASKLPTRKKLVVFESFSGKQYSCNPRAIYEYMRDANLDYELVWSVNKNHKKKFSDNHIPHVERLSLKWFLLMARARYWVTNSRMPNWINKPNHTIYVQTWHGTPLKRLVSDMEHVRMPGTTKEKYVENFHKEARQWDYLLSPNSYSTEIFKRAFQFSNEVLQMGYPRNDILVTGNSEENIKHIREKFTIPNEKKVLLYAPTWRDHQNSGPGSYHFDLKLDLKKLQEVLGHEYILMLRMHSFISEKLNVQDMDDFVLDVSEYHDINELYLVADMLITDYSSVFFDYAILNRPIIFFAYDLEEYRDDIRGFYFPLEEKAPGPIVQTTDELLEVIQTMQGSNENFNQFTAQFCSLEDGGATKRVVDAVFEKNEGASSI</sequence>
<dbReference type="Gene3D" id="3.40.50.12580">
    <property type="match status" value="1"/>
</dbReference>
<evidence type="ECO:0000256" key="6">
    <source>
        <dbReference type="ARBA" id="ARBA00023136"/>
    </source>
</evidence>
<proteinExistence type="inferred from homology"/>
<organism evidence="7 8">
    <name type="scientific">Shouchella miscanthi</name>
    <dbReference type="NCBI Taxonomy" id="2598861"/>
    <lineage>
        <taxon>Bacteria</taxon>
        <taxon>Bacillati</taxon>
        <taxon>Bacillota</taxon>
        <taxon>Bacilli</taxon>
        <taxon>Bacillales</taxon>
        <taxon>Bacillaceae</taxon>
        <taxon>Shouchella</taxon>
    </lineage>
</organism>
<comment type="subcellular location">
    <subcellularLocation>
        <location evidence="1">Cell membrane</location>
        <topology evidence="1">Peripheral membrane protein</topology>
    </subcellularLocation>
</comment>
<evidence type="ECO:0000256" key="1">
    <source>
        <dbReference type="ARBA" id="ARBA00004202"/>
    </source>
</evidence>